<dbReference type="PANTHER" id="PTHR40048:SF1">
    <property type="entry name" value="RHAMNOSYL O-METHYLTRANSFERASE"/>
    <property type="match status" value="1"/>
</dbReference>
<sequence length="256" mass="28803">MVPVNGKLLSVDDIVYAYEQLFEVRGMHSDITFMGVGLQQHPLDAFAIGDLLWRVRPRLLIELGTSGGGGALYYARIMRGYDPQAHVLTIDPAMNTIPLVNWNHREMRAFCPWCKPANSTRTWRQAVTYLRHLPSSATALGIARAMAANATAVGLPVLVVEDSDHVYEHVRDNIEAYASLVSRGSYLIVQDTRAGRFPGPTKAIAEFLLRQKDFESRGGAFVRDRRPEHFLISQHSGGFLRRLWPNERPGEFDEDK</sequence>
<evidence type="ECO:0000256" key="2">
    <source>
        <dbReference type="ARBA" id="ARBA00022679"/>
    </source>
</evidence>
<dbReference type="OrthoDB" id="186626at2759"/>
<evidence type="ECO:0000313" key="3">
    <source>
        <dbReference type="EMBL" id="KOO25240.1"/>
    </source>
</evidence>
<organism evidence="3 4">
    <name type="scientific">Chrysochromulina tobinii</name>
    <dbReference type="NCBI Taxonomy" id="1460289"/>
    <lineage>
        <taxon>Eukaryota</taxon>
        <taxon>Haptista</taxon>
        <taxon>Haptophyta</taxon>
        <taxon>Prymnesiophyceae</taxon>
        <taxon>Prymnesiales</taxon>
        <taxon>Chrysochromulinaceae</taxon>
        <taxon>Chrysochromulina</taxon>
    </lineage>
</organism>
<dbReference type="GO" id="GO:0008610">
    <property type="term" value="P:lipid biosynthetic process"/>
    <property type="evidence" value="ECO:0007669"/>
    <property type="project" value="InterPro"/>
</dbReference>
<keyword evidence="2" id="KW-0808">Transferase</keyword>
<dbReference type="GO" id="GO:0008168">
    <property type="term" value="F:methyltransferase activity"/>
    <property type="evidence" value="ECO:0007669"/>
    <property type="project" value="UniProtKB-KW"/>
</dbReference>
<gene>
    <name evidence="3" type="ORF">Ctob_002678</name>
</gene>
<evidence type="ECO:0000256" key="1">
    <source>
        <dbReference type="ARBA" id="ARBA00022603"/>
    </source>
</evidence>
<dbReference type="AlphaFoldDB" id="A0A0M0JFL1"/>
<dbReference type="Proteomes" id="UP000037460">
    <property type="component" value="Unassembled WGS sequence"/>
</dbReference>
<reference evidence="4" key="1">
    <citation type="journal article" date="2015" name="PLoS Genet.">
        <title>Genome Sequence and Transcriptome Analyses of Chrysochromulina tobin: Metabolic Tools for Enhanced Algal Fitness in the Prominent Order Prymnesiales (Haptophyceae).</title>
        <authorList>
            <person name="Hovde B.T."/>
            <person name="Deodato C.R."/>
            <person name="Hunsperger H.M."/>
            <person name="Ryken S.A."/>
            <person name="Yost W."/>
            <person name="Jha R.K."/>
            <person name="Patterson J."/>
            <person name="Monnat R.J. Jr."/>
            <person name="Barlow S.B."/>
            <person name="Starkenburg S.R."/>
            <person name="Cattolico R.A."/>
        </authorList>
    </citation>
    <scope>NUCLEOTIDE SEQUENCE</scope>
    <source>
        <strain evidence="4">CCMP291</strain>
    </source>
</reference>
<dbReference type="SUPFAM" id="SSF53335">
    <property type="entry name" value="S-adenosyl-L-methionine-dependent methyltransferases"/>
    <property type="match status" value="1"/>
</dbReference>
<evidence type="ECO:0000313" key="4">
    <source>
        <dbReference type="Proteomes" id="UP000037460"/>
    </source>
</evidence>
<keyword evidence="4" id="KW-1185">Reference proteome</keyword>
<protein>
    <submittedName>
        <fullName evidence="3">Cephalosporin hydroxylase</fullName>
    </submittedName>
</protein>
<dbReference type="PANTHER" id="PTHR40048">
    <property type="entry name" value="RHAMNOSYL O-METHYLTRANSFERASE"/>
    <property type="match status" value="1"/>
</dbReference>
<dbReference type="InterPro" id="IPR007072">
    <property type="entry name" value="RNMT_CmcI"/>
</dbReference>
<dbReference type="Gene3D" id="3.40.50.150">
    <property type="entry name" value="Vaccinia Virus protein VP39"/>
    <property type="match status" value="1"/>
</dbReference>
<proteinExistence type="predicted"/>
<comment type="caution">
    <text evidence="3">The sequence shown here is derived from an EMBL/GenBank/DDBJ whole genome shotgun (WGS) entry which is preliminary data.</text>
</comment>
<name>A0A0M0JFL1_9EUKA</name>
<dbReference type="GO" id="GO:0005886">
    <property type="term" value="C:plasma membrane"/>
    <property type="evidence" value="ECO:0007669"/>
    <property type="project" value="TreeGrafter"/>
</dbReference>
<dbReference type="InterPro" id="IPR029063">
    <property type="entry name" value="SAM-dependent_MTases_sf"/>
</dbReference>
<dbReference type="EMBL" id="JWZX01003002">
    <property type="protein sequence ID" value="KOO25240.1"/>
    <property type="molecule type" value="Genomic_DNA"/>
</dbReference>
<accession>A0A0M0JFL1</accession>
<dbReference type="Pfam" id="PF04989">
    <property type="entry name" value="RMNT_CmcI"/>
    <property type="match status" value="1"/>
</dbReference>
<keyword evidence="1" id="KW-0489">Methyltransferase</keyword>
<dbReference type="GO" id="GO:0032259">
    <property type="term" value="P:methylation"/>
    <property type="evidence" value="ECO:0007669"/>
    <property type="project" value="UniProtKB-KW"/>
</dbReference>